<dbReference type="Proteomes" id="UP000313359">
    <property type="component" value="Unassembled WGS sequence"/>
</dbReference>
<keyword evidence="3" id="KW-1185">Reference proteome</keyword>
<organism evidence="2 3">
    <name type="scientific">Lentinus tigrinus ALCF2SS1-6</name>
    <dbReference type="NCBI Taxonomy" id="1328759"/>
    <lineage>
        <taxon>Eukaryota</taxon>
        <taxon>Fungi</taxon>
        <taxon>Dikarya</taxon>
        <taxon>Basidiomycota</taxon>
        <taxon>Agaricomycotina</taxon>
        <taxon>Agaricomycetes</taxon>
        <taxon>Polyporales</taxon>
        <taxon>Polyporaceae</taxon>
        <taxon>Lentinus</taxon>
    </lineage>
</organism>
<gene>
    <name evidence="2" type="ORF">L227DRAFT_503748</name>
</gene>
<feature type="compositionally biased region" description="Low complexity" evidence="1">
    <location>
        <begin position="34"/>
        <end position="53"/>
    </location>
</feature>
<dbReference type="EMBL" id="ML122271">
    <property type="protein sequence ID" value="RPD59172.1"/>
    <property type="molecule type" value="Genomic_DNA"/>
</dbReference>
<dbReference type="InterPro" id="IPR053006">
    <property type="entry name" value="Meiosis_regulatory"/>
</dbReference>
<dbReference type="PANTHER" id="PTHR28094">
    <property type="entry name" value="MEIOTICALLY UP-REGULATED GENE 113 PROTEIN"/>
    <property type="match status" value="1"/>
</dbReference>
<feature type="compositionally biased region" description="Low complexity" evidence="1">
    <location>
        <begin position="63"/>
        <end position="80"/>
    </location>
</feature>
<reference evidence="2" key="1">
    <citation type="journal article" date="2018" name="Genome Biol. Evol.">
        <title>Genomics and development of Lentinus tigrinus, a white-rot wood-decaying mushroom with dimorphic fruiting bodies.</title>
        <authorList>
            <person name="Wu B."/>
            <person name="Xu Z."/>
            <person name="Knudson A."/>
            <person name="Carlson A."/>
            <person name="Chen N."/>
            <person name="Kovaka S."/>
            <person name="LaButti K."/>
            <person name="Lipzen A."/>
            <person name="Pennachio C."/>
            <person name="Riley R."/>
            <person name="Schakwitz W."/>
            <person name="Umezawa K."/>
            <person name="Ohm R.A."/>
            <person name="Grigoriev I.V."/>
            <person name="Nagy L.G."/>
            <person name="Gibbons J."/>
            <person name="Hibbett D."/>
        </authorList>
    </citation>
    <scope>NUCLEOTIDE SEQUENCE [LARGE SCALE GENOMIC DNA]</scope>
    <source>
        <strain evidence="2">ALCF2SS1-6</strain>
    </source>
</reference>
<evidence type="ECO:0000313" key="3">
    <source>
        <dbReference type="Proteomes" id="UP000313359"/>
    </source>
</evidence>
<feature type="region of interest" description="Disordered" evidence="1">
    <location>
        <begin position="1"/>
        <end position="95"/>
    </location>
</feature>
<proteinExistence type="predicted"/>
<dbReference type="PANTHER" id="PTHR28094:SF1">
    <property type="entry name" value="MEIOTICALLY UP-REGULATED GENE 113 PROTEIN"/>
    <property type="match status" value="1"/>
</dbReference>
<evidence type="ECO:0000313" key="2">
    <source>
        <dbReference type="EMBL" id="RPD59172.1"/>
    </source>
</evidence>
<dbReference type="OrthoDB" id="2417614at2759"/>
<dbReference type="Pfam" id="PF13455">
    <property type="entry name" value="MUG113"/>
    <property type="match status" value="1"/>
</dbReference>
<name>A0A5C2S621_9APHY</name>
<evidence type="ECO:0008006" key="4">
    <source>
        <dbReference type="Google" id="ProtNLM"/>
    </source>
</evidence>
<sequence length="337" mass="37377">MRPRPHSDSNAFPGPSSSHLQPPATPQRPHLQQAPNSAPAKPASSAPNSRPSPALTPTKRPRAASSPPSPTASTSSSNSKGEVKVQCSGTTKQDKRCTRMVAVTAPLSRLNGEDLPHYCHQHINTAFEDVKFPSHKDSGVWVEFKDWIPEYLQKETQDQLRKEMRTKHSAADVSGYIYAFEIDDTTRADVVHIKVGRAVKLTKRLAEWDKQCQSKQTHLRGFWPSTKDADDGNLGRGRVQVGDPASWCHKLERLIHLELADLAVNAPYLDPAYPNVKGGTGSANNRVVSRSSCPDCGKVHQEIFSFRRANGRYKGKEWEEIVKPVIEKWGGFVEAYV</sequence>
<evidence type="ECO:0000256" key="1">
    <source>
        <dbReference type="SAM" id="MobiDB-lite"/>
    </source>
</evidence>
<protein>
    <recommendedName>
        <fullName evidence="4">DUF1766-domain-containing protein</fullName>
    </recommendedName>
</protein>
<dbReference type="STRING" id="1328759.A0A5C2S621"/>
<accession>A0A5C2S621</accession>
<dbReference type="AlphaFoldDB" id="A0A5C2S621"/>